<evidence type="ECO:0000313" key="2">
    <source>
        <dbReference type="Proteomes" id="UP001196870"/>
    </source>
</evidence>
<comment type="caution">
    <text evidence="1">The sequence shown here is derived from an EMBL/GenBank/DDBJ whole genome shotgun (WGS) entry which is preliminary data.</text>
</comment>
<dbReference type="InterPro" id="IPR013783">
    <property type="entry name" value="Ig-like_fold"/>
</dbReference>
<reference evidence="2" key="1">
    <citation type="journal article" date="2021" name="Syst. Appl. Microbiol.">
        <title>Roseomonas hellenica sp. nov., isolated from roots of wild-growing Alkanna tinctoria.</title>
        <authorList>
            <person name="Rat A."/>
            <person name="Naranjo H.D."/>
            <person name="Lebbe L."/>
            <person name="Cnockaert M."/>
            <person name="Krigas N."/>
            <person name="Grigoriadou K."/>
            <person name="Maloupa E."/>
            <person name="Willems A."/>
        </authorList>
    </citation>
    <scope>NUCLEOTIDE SEQUENCE [LARGE SCALE GENOMIC DNA]</scope>
    <source>
        <strain evidence="2">LMG 31523</strain>
    </source>
</reference>
<dbReference type="Gene3D" id="2.60.40.10">
    <property type="entry name" value="Immunoglobulins"/>
    <property type="match status" value="1"/>
</dbReference>
<keyword evidence="2" id="KW-1185">Reference proteome</keyword>
<dbReference type="InterPro" id="IPR001343">
    <property type="entry name" value="Hemolysn_Ca-bd"/>
</dbReference>
<protein>
    <submittedName>
        <fullName evidence="1">Uncharacterized protein</fullName>
    </submittedName>
</protein>
<dbReference type="EMBL" id="JAAGBB010000023">
    <property type="protein sequence ID" value="MBR0666411.1"/>
    <property type="molecule type" value="Genomic_DNA"/>
</dbReference>
<name>A0ABS5F1G7_9PROT</name>
<accession>A0ABS5F1G7</accession>
<organism evidence="1 2">
    <name type="scientific">Plastoroseomonas hellenica</name>
    <dbReference type="NCBI Taxonomy" id="2687306"/>
    <lineage>
        <taxon>Bacteria</taxon>
        <taxon>Pseudomonadati</taxon>
        <taxon>Pseudomonadota</taxon>
        <taxon>Alphaproteobacteria</taxon>
        <taxon>Acetobacterales</taxon>
        <taxon>Acetobacteraceae</taxon>
        <taxon>Plastoroseomonas</taxon>
    </lineage>
</organism>
<evidence type="ECO:0000313" key="1">
    <source>
        <dbReference type="EMBL" id="MBR0666411.1"/>
    </source>
</evidence>
<dbReference type="InterPro" id="IPR018511">
    <property type="entry name" value="Hemolysin-typ_Ca-bd_CS"/>
</dbReference>
<proteinExistence type="predicted"/>
<dbReference type="SUPFAM" id="SSF51120">
    <property type="entry name" value="beta-Roll"/>
    <property type="match status" value="1"/>
</dbReference>
<dbReference type="Proteomes" id="UP001196870">
    <property type="component" value="Unassembled WGS sequence"/>
</dbReference>
<dbReference type="Pfam" id="PF00353">
    <property type="entry name" value="HemolysinCabind"/>
    <property type="match status" value="1"/>
</dbReference>
<dbReference type="InterPro" id="IPR011049">
    <property type="entry name" value="Serralysin-like_metalloprot_C"/>
</dbReference>
<dbReference type="PROSITE" id="PS00330">
    <property type="entry name" value="HEMOLYSIN_CALCIUM"/>
    <property type="match status" value="1"/>
</dbReference>
<dbReference type="Gene3D" id="2.60.120.560">
    <property type="entry name" value="Exo-inulinase, domain 1"/>
    <property type="match status" value="2"/>
</dbReference>
<sequence>MPPTPLSTQFDFSNGSLAPSFGTASLGAGGGGDLGSFLVKGTVFSRPDGGAGLEAPEGALYDQSDAEDNLLVYGEEAALGWKDYVLDATLKSMDNDEIGLVFYFQDIDNHYRFTLNGETNERKLVKVSGGVETVLASDASGYRFNTNLEARIAVVDGEITVLLDGRDVFGGPVIDATDPLEGGTIGVISSEQRSSVFDNIHVTEVALTAVAGADQRITDFDGDGSVRVLLDAGSSFGPDAIVKYRWSVDGKVVATGAEAEIRLKTGTEQVALTVTDAAGKSATDVVEIEAVAQADVLLREGFGSARALQDWTIVDEGETDGLGADGTRSNWVITRDGLTQTSDLQSRQLTWNGASNPDLWQRGWSPLGDGVNVLRKGTYAVYDDPEAASWTDYSVEMNVKTADNDALGLLFHYQDENNYYKLELDAEGVLNRNPGDPAKGSFFHLIRMKDGVEELLGQVPRRYETGESFNLRLDIDDGRIQAFIDGEAIFSGPITDHGLEAGTIALYSWGSEGVSFDDVTVLNLAEVVPDFVYSHGMGQDGPIATEAQVDGFIDIDRDARVAGQEVTLVEQTGTWNAIKNIRFDAAAYEAGMDTNYVFMNFVDARLDFSQAEEDLAVTVVGLKRGTISGGAGDDAITVVAHSNDGNAGTEIVIDGLGGDDAIEVTSAKASTLDNKLLADNDVRGNGRLWNKQYDGHFTKAVVDGGEGDDEIVARDAVTLQADGGAGDDAIEGGAGDDVLIGGADSDVLTGGAGRDRFVFDATSGVDAITDFRAGRGFGDVIEFQGLFGSFQELRATAHQTAAGVVIESEDFSLLLEDVRLSRLVEDDFIFG</sequence>
<dbReference type="PRINTS" id="PR00313">
    <property type="entry name" value="CABNDNGRPT"/>
</dbReference>
<gene>
    <name evidence="1" type="ORF">GXW71_18775</name>
</gene>
<dbReference type="Gene3D" id="2.150.10.10">
    <property type="entry name" value="Serralysin-like metalloprotease, C-terminal"/>
    <property type="match status" value="1"/>
</dbReference>